<dbReference type="RefSeq" id="XP_033572451.1">
    <property type="nucleotide sequence ID" value="XM_033725910.1"/>
</dbReference>
<gene>
    <name evidence="2 4" type="ORF">BDZ99DRAFT_524458</name>
</gene>
<evidence type="ECO:0000313" key="2">
    <source>
        <dbReference type="EMBL" id="KAF2805487.1"/>
    </source>
</evidence>
<dbReference type="GeneID" id="54466803"/>
<name>A0A6A6YCB8_9PEZI</name>
<evidence type="ECO:0000256" key="1">
    <source>
        <dbReference type="SAM" id="MobiDB-lite"/>
    </source>
</evidence>
<organism evidence="2">
    <name type="scientific">Mytilinidion resinicola</name>
    <dbReference type="NCBI Taxonomy" id="574789"/>
    <lineage>
        <taxon>Eukaryota</taxon>
        <taxon>Fungi</taxon>
        <taxon>Dikarya</taxon>
        <taxon>Ascomycota</taxon>
        <taxon>Pezizomycotina</taxon>
        <taxon>Dothideomycetes</taxon>
        <taxon>Pleosporomycetidae</taxon>
        <taxon>Mytilinidiales</taxon>
        <taxon>Mytilinidiaceae</taxon>
        <taxon>Mytilinidion</taxon>
    </lineage>
</organism>
<proteinExistence type="predicted"/>
<dbReference type="EMBL" id="MU003709">
    <property type="protein sequence ID" value="KAF2805487.1"/>
    <property type="molecule type" value="Genomic_DNA"/>
</dbReference>
<feature type="region of interest" description="Disordered" evidence="1">
    <location>
        <begin position="135"/>
        <end position="171"/>
    </location>
</feature>
<keyword evidence="3" id="KW-1185">Reference proteome</keyword>
<dbReference type="AlphaFoldDB" id="A0A6A6YCB8"/>
<reference evidence="4" key="3">
    <citation type="submission" date="2025-04" db="UniProtKB">
        <authorList>
            <consortium name="RefSeq"/>
        </authorList>
    </citation>
    <scope>IDENTIFICATION</scope>
    <source>
        <strain evidence="4">CBS 304.34</strain>
    </source>
</reference>
<reference evidence="2 4" key="1">
    <citation type="journal article" date="2020" name="Stud. Mycol.">
        <title>101 Dothideomycetes genomes: a test case for predicting lifestyles and emergence of pathogens.</title>
        <authorList>
            <person name="Haridas S."/>
            <person name="Albert R."/>
            <person name="Binder M."/>
            <person name="Bloem J."/>
            <person name="Labutti K."/>
            <person name="Salamov A."/>
            <person name="Andreopoulos B."/>
            <person name="Baker S."/>
            <person name="Barry K."/>
            <person name="Bills G."/>
            <person name="Bluhm B."/>
            <person name="Cannon C."/>
            <person name="Castanera R."/>
            <person name="Culley D."/>
            <person name="Daum C."/>
            <person name="Ezra D."/>
            <person name="Gonzalez J."/>
            <person name="Henrissat B."/>
            <person name="Kuo A."/>
            <person name="Liang C."/>
            <person name="Lipzen A."/>
            <person name="Lutzoni F."/>
            <person name="Magnuson J."/>
            <person name="Mondo S."/>
            <person name="Nolan M."/>
            <person name="Ohm R."/>
            <person name="Pangilinan J."/>
            <person name="Park H.-J."/>
            <person name="Ramirez L."/>
            <person name="Alfaro M."/>
            <person name="Sun H."/>
            <person name="Tritt A."/>
            <person name="Yoshinaga Y."/>
            <person name="Zwiers L.-H."/>
            <person name="Turgeon B."/>
            <person name="Goodwin S."/>
            <person name="Spatafora J."/>
            <person name="Crous P."/>
            <person name="Grigoriev I."/>
        </authorList>
    </citation>
    <scope>NUCLEOTIDE SEQUENCE</scope>
    <source>
        <strain evidence="2 4">CBS 304.34</strain>
    </source>
</reference>
<accession>A0A6A6YCB8</accession>
<reference evidence="4" key="2">
    <citation type="submission" date="2020-04" db="EMBL/GenBank/DDBJ databases">
        <authorList>
            <consortium name="NCBI Genome Project"/>
        </authorList>
    </citation>
    <scope>NUCLEOTIDE SEQUENCE</scope>
    <source>
        <strain evidence="4">CBS 304.34</strain>
    </source>
</reference>
<dbReference type="Proteomes" id="UP000504636">
    <property type="component" value="Unplaced"/>
</dbReference>
<evidence type="ECO:0000313" key="3">
    <source>
        <dbReference type="Proteomes" id="UP000504636"/>
    </source>
</evidence>
<protein>
    <submittedName>
        <fullName evidence="2 4">Uncharacterized protein</fullName>
    </submittedName>
</protein>
<sequence length="171" mass="18057">MPPQLRPPSACVPGAPGRRPARCTGLRAFADSHFAQRAAAGSGCHRDSPPGGGRPLCPCARSPSHCGGAPCGWRASCRFSRNTGVASCLHDVWFCSWRVDPVAGMVGAFCSKQLGRPFTSSYLTSAETYDSNLIAQRRRRDSPPPPADTAHLQPTSHMEDAAVASAPSSIQ</sequence>
<evidence type="ECO:0000313" key="4">
    <source>
        <dbReference type="RefSeq" id="XP_033572451.1"/>
    </source>
</evidence>
<dbReference type="OrthoDB" id="10630516at2759"/>